<evidence type="ECO:0000313" key="2">
    <source>
        <dbReference type="Proteomes" id="UP001454036"/>
    </source>
</evidence>
<gene>
    <name evidence="1" type="ORF">LIER_28680</name>
</gene>
<dbReference type="AlphaFoldDB" id="A0AAV3RI43"/>
<keyword evidence="2" id="KW-1185">Reference proteome</keyword>
<organism evidence="1 2">
    <name type="scientific">Lithospermum erythrorhizon</name>
    <name type="common">Purple gromwell</name>
    <name type="synonym">Lithospermum officinale var. erythrorhizon</name>
    <dbReference type="NCBI Taxonomy" id="34254"/>
    <lineage>
        <taxon>Eukaryota</taxon>
        <taxon>Viridiplantae</taxon>
        <taxon>Streptophyta</taxon>
        <taxon>Embryophyta</taxon>
        <taxon>Tracheophyta</taxon>
        <taxon>Spermatophyta</taxon>
        <taxon>Magnoliopsida</taxon>
        <taxon>eudicotyledons</taxon>
        <taxon>Gunneridae</taxon>
        <taxon>Pentapetalae</taxon>
        <taxon>asterids</taxon>
        <taxon>lamiids</taxon>
        <taxon>Boraginales</taxon>
        <taxon>Boraginaceae</taxon>
        <taxon>Boraginoideae</taxon>
        <taxon>Lithospermeae</taxon>
        <taxon>Lithospermum</taxon>
    </lineage>
</organism>
<accession>A0AAV3RI43</accession>
<name>A0AAV3RI43_LITER</name>
<proteinExistence type="predicted"/>
<protein>
    <submittedName>
        <fullName evidence="1">Uncharacterized protein</fullName>
    </submittedName>
</protein>
<reference evidence="1 2" key="1">
    <citation type="submission" date="2024-01" db="EMBL/GenBank/DDBJ databases">
        <title>The complete chloroplast genome sequence of Lithospermum erythrorhizon: insights into the phylogenetic relationship among Boraginaceae species and the maternal lineages of purple gromwells.</title>
        <authorList>
            <person name="Okada T."/>
            <person name="Watanabe K."/>
        </authorList>
    </citation>
    <scope>NUCLEOTIDE SEQUENCE [LARGE SCALE GENOMIC DNA]</scope>
</reference>
<evidence type="ECO:0000313" key="1">
    <source>
        <dbReference type="EMBL" id="GAA0175524.1"/>
    </source>
</evidence>
<dbReference type="Proteomes" id="UP001454036">
    <property type="component" value="Unassembled WGS sequence"/>
</dbReference>
<comment type="caution">
    <text evidence="1">The sequence shown here is derived from an EMBL/GenBank/DDBJ whole genome shotgun (WGS) entry which is preliminary data.</text>
</comment>
<dbReference type="EMBL" id="BAABME010009635">
    <property type="protein sequence ID" value="GAA0175524.1"/>
    <property type="molecule type" value="Genomic_DNA"/>
</dbReference>
<sequence length="157" mass="18127">MKFTRKNSKTTKEKIVGAAKSLRQISEVIVQELIKVSEAKSYENYKLVDVQLDVDNDMVYKDKVRNLPSSLHHLERSTLKVFDIISIRRIKIDFTISASPPLHRQLQSALLIHREPVGRTHSNMRDDNKSNTTQKILFAKSGEFFVQSFSVTYFSQL</sequence>